<accession>A0ABY1H414</accession>
<sequence length="80" mass="9162">MKKNKLSFFKICFDVLSAISIILILSIITLNFFIKGHLHGQFEIGFHVESKQIYLMTFLILLIICSSLTSYIIGHVSKNK</sequence>
<organism evidence="2 3">
    <name type="scientific">Staphylococcus pasteuri</name>
    <dbReference type="NCBI Taxonomy" id="45972"/>
    <lineage>
        <taxon>Bacteria</taxon>
        <taxon>Bacillati</taxon>
        <taxon>Bacillota</taxon>
        <taxon>Bacilli</taxon>
        <taxon>Bacillales</taxon>
        <taxon>Staphylococcaceae</taxon>
        <taxon>Staphylococcus</taxon>
    </lineage>
</organism>
<dbReference type="Proteomes" id="UP000182665">
    <property type="component" value="Unassembled WGS sequence"/>
</dbReference>
<proteinExistence type="predicted"/>
<keyword evidence="1" id="KW-1133">Transmembrane helix</keyword>
<reference evidence="2 3" key="1">
    <citation type="submission" date="2016-11" db="EMBL/GenBank/DDBJ databases">
        <authorList>
            <person name="Varghese N."/>
            <person name="Submissions S."/>
        </authorList>
    </citation>
    <scope>NUCLEOTIDE SEQUENCE [LARGE SCALE GENOMIC DNA]</scope>
    <source>
        <strain evidence="2 3">NFIX07</strain>
    </source>
</reference>
<feature type="transmembrane region" description="Helical" evidence="1">
    <location>
        <begin position="12"/>
        <end position="33"/>
    </location>
</feature>
<comment type="caution">
    <text evidence="2">The sequence shown here is derived from an EMBL/GenBank/DDBJ whole genome shotgun (WGS) entry which is preliminary data.</text>
</comment>
<keyword evidence="3" id="KW-1185">Reference proteome</keyword>
<name>A0ABY1H414_9STAP</name>
<evidence type="ECO:0000256" key="1">
    <source>
        <dbReference type="SAM" id="Phobius"/>
    </source>
</evidence>
<feature type="transmembrane region" description="Helical" evidence="1">
    <location>
        <begin position="53"/>
        <end position="74"/>
    </location>
</feature>
<protein>
    <submittedName>
        <fullName evidence="2">Uncharacterized protein</fullName>
    </submittedName>
</protein>
<keyword evidence="1" id="KW-0472">Membrane</keyword>
<dbReference type="RefSeq" id="WP_017637492.1">
    <property type="nucleotide sequence ID" value="NZ_CP017463.1"/>
</dbReference>
<evidence type="ECO:0000313" key="3">
    <source>
        <dbReference type="Proteomes" id="UP000182665"/>
    </source>
</evidence>
<keyword evidence="1" id="KW-0812">Transmembrane</keyword>
<dbReference type="EMBL" id="FPKT01000006">
    <property type="protein sequence ID" value="SFZ77933.1"/>
    <property type="molecule type" value="Genomic_DNA"/>
</dbReference>
<gene>
    <name evidence="2" type="ORF">SAMN03097721_02018</name>
</gene>
<evidence type="ECO:0000313" key="2">
    <source>
        <dbReference type="EMBL" id="SFZ77933.1"/>
    </source>
</evidence>